<evidence type="ECO:0000256" key="1">
    <source>
        <dbReference type="ARBA" id="ARBA00022598"/>
    </source>
</evidence>
<dbReference type="InterPro" id="IPR011761">
    <property type="entry name" value="ATP-grasp"/>
</dbReference>
<reference evidence="6 7" key="1">
    <citation type="submission" date="2018-01" db="EMBL/GenBank/DDBJ databases">
        <title>Whole genome sequencing of Histamine producing bacteria.</title>
        <authorList>
            <person name="Butler K."/>
        </authorList>
    </citation>
    <scope>NUCLEOTIDE SEQUENCE [LARGE SCALE GENOMIC DNA]</scope>
    <source>
        <strain evidence="6 7">JCM 12947</strain>
    </source>
</reference>
<keyword evidence="3 4" id="KW-0067">ATP-binding</keyword>
<dbReference type="AlphaFoldDB" id="A0A2T3JAB7"/>
<gene>
    <name evidence="6" type="ORF">C9J12_21350</name>
</gene>
<evidence type="ECO:0000256" key="4">
    <source>
        <dbReference type="PROSITE-ProRule" id="PRU00409"/>
    </source>
</evidence>
<dbReference type="OrthoDB" id="9803907at2"/>
<sequence length="387" mass="43251">MSHNVALLNCSIHLLDRAKNLGIPIVLIQPKSRMEPFCVEMADHLLVYQDGKEDEAEFINFLCFHNVHEVLTLSEASLDLCWRLNTKLNNNTPPYPKVFKDKFFMREFLSETPFGNVKYQVVSTEKELAIASEYVSFPIVLKPVSGSGSKGVIMAYDKSYLKLSSSSPHILEELILGDEFSVESVVTDKQRVHLAVTKKQLFDRDGGCVVERGHFILKLHNQMAEKDIIRNFVDGVLQKIEAAPGVYHTEVIVRDDIVHLVEIHKRVGGDCIPDLVAQATGVDLYTVALQIATGRSVEVTQTELRGEAGILYLDKPEGLVSMVSGESILRTMPSICTFQINFSTGSYIKRPLSSSERIGYVQGFSFVRGKINAILQEAQNVIQVAYD</sequence>
<keyword evidence="7" id="KW-1185">Reference proteome</keyword>
<dbReference type="InterPro" id="IPR003806">
    <property type="entry name" value="ATP-grasp_PylC-type"/>
</dbReference>
<dbReference type="RefSeq" id="WP_107244549.1">
    <property type="nucleotide sequence ID" value="NZ_PYMJ01000027.1"/>
</dbReference>
<dbReference type="PANTHER" id="PTHR43585">
    <property type="entry name" value="FUMIPYRROLE BIOSYNTHESIS PROTEIN C"/>
    <property type="match status" value="1"/>
</dbReference>
<protein>
    <recommendedName>
        <fullName evidence="5">ATP-grasp domain-containing protein</fullName>
    </recommendedName>
</protein>
<dbReference type="Gene3D" id="3.30.470.20">
    <property type="entry name" value="ATP-grasp fold, B domain"/>
    <property type="match status" value="1"/>
</dbReference>
<dbReference type="Pfam" id="PF02655">
    <property type="entry name" value="ATP-grasp_3"/>
    <property type="match status" value="1"/>
</dbReference>
<feature type="domain" description="ATP-grasp" evidence="5">
    <location>
        <begin position="106"/>
        <end position="293"/>
    </location>
</feature>
<keyword evidence="1" id="KW-0436">Ligase</keyword>
<comment type="caution">
    <text evidence="6">The sequence shown here is derived from an EMBL/GenBank/DDBJ whole genome shotgun (WGS) entry which is preliminary data.</text>
</comment>
<dbReference type="PANTHER" id="PTHR43585:SF2">
    <property type="entry name" value="ATP-GRASP ENZYME FSQD"/>
    <property type="match status" value="1"/>
</dbReference>
<dbReference type="SUPFAM" id="SSF56059">
    <property type="entry name" value="Glutathione synthetase ATP-binding domain-like"/>
    <property type="match status" value="1"/>
</dbReference>
<dbReference type="InterPro" id="IPR052032">
    <property type="entry name" value="ATP-dep_AA_Ligase"/>
</dbReference>
<dbReference type="EMBL" id="PYMJ01000027">
    <property type="protein sequence ID" value="PSU45788.1"/>
    <property type="molecule type" value="Genomic_DNA"/>
</dbReference>
<evidence type="ECO:0000256" key="2">
    <source>
        <dbReference type="ARBA" id="ARBA00022741"/>
    </source>
</evidence>
<name>A0A2T3JAB7_9GAMM</name>
<keyword evidence="2 4" id="KW-0547">Nucleotide-binding</keyword>
<evidence type="ECO:0000256" key="3">
    <source>
        <dbReference type="ARBA" id="ARBA00022840"/>
    </source>
</evidence>
<evidence type="ECO:0000259" key="5">
    <source>
        <dbReference type="PROSITE" id="PS50975"/>
    </source>
</evidence>
<evidence type="ECO:0000313" key="6">
    <source>
        <dbReference type="EMBL" id="PSU45788.1"/>
    </source>
</evidence>
<dbReference type="PROSITE" id="PS50975">
    <property type="entry name" value="ATP_GRASP"/>
    <property type="match status" value="1"/>
</dbReference>
<dbReference type="Proteomes" id="UP000240987">
    <property type="component" value="Unassembled WGS sequence"/>
</dbReference>
<accession>A0A2T3JAB7</accession>
<organism evidence="6 7">
    <name type="scientific">Photobacterium frigidiphilum</name>
    <dbReference type="NCBI Taxonomy" id="264736"/>
    <lineage>
        <taxon>Bacteria</taxon>
        <taxon>Pseudomonadati</taxon>
        <taxon>Pseudomonadota</taxon>
        <taxon>Gammaproteobacteria</taxon>
        <taxon>Vibrionales</taxon>
        <taxon>Vibrionaceae</taxon>
        <taxon>Photobacterium</taxon>
    </lineage>
</organism>
<proteinExistence type="predicted"/>
<dbReference type="GO" id="GO:0005524">
    <property type="term" value="F:ATP binding"/>
    <property type="evidence" value="ECO:0007669"/>
    <property type="project" value="UniProtKB-UniRule"/>
</dbReference>
<evidence type="ECO:0000313" key="7">
    <source>
        <dbReference type="Proteomes" id="UP000240987"/>
    </source>
</evidence>
<dbReference type="GO" id="GO:0016874">
    <property type="term" value="F:ligase activity"/>
    <property type="evidence" value="ECO:0007669"/>
    <property type="project" value="UniProtKB-KW"/>
</dbReference>
<dbReference type="GO" id="GO:0046872">
    <property type="term" value="F:metal ion binding"/>
    <property type="evidence" value="ECO:0007669"/>
    <property type="project" value="InterPro"/>
</dbReference>